<reference evidence="1 2" key="1">
    <citation type="submission" date="2023-08" db="EMBL/GenBank/DDBJ databases">
        <title>Implementing the SeqCode for naming new Mesorhizobium species isolated from Vachellia karroo root nodules.</title>
        <authorList>
            <person name="Van Lill M."/>
        </authorList>
    </citation>
    <scope>NUCLEOTIDE SEQUENCE [LARGE SCALE GENOMIC DNA]</scope>
    <source>
        <strain evidence="1 2">VK3E</strain>
    </source>
</reference>
<protein>
    <submittedName>
        <fullName evidence="1">Uncharacterized protein</fullName>
    </submittedName>
</protein>
<dbReference type="Proteomes" id="UP001272097">
    <property type="component" value="Unassembled WGS sequence"/>
</dbReference>
<name>A0ABU4X1Q4_9HYPH</name>
<accession>A0ABU4X1Q4</accession>
<keyword evidence="2" id="KW-1185">Reference proteome</keyword>
<evidence type="ECO:0000313" key="1">
    <source>
        <dbReference type="EMBL" id="MDX8441413.1"/>
    </source>
</evidence>
<organism evidence="1 2">
    <name type="scientific">Mesorhizobium australafricanum</name>
    <dbReference type="NCBI Taxonomy" id="3072311"/>
    <lineage>
        <taxon>Bacteria</taxon>
        <taxon>Pseudomonadati</taxon>
        <taxon>Pseudomonadota</taxon>
        <taxon>Alphaproteobacteria</taxon>
        <taxon>Hyphomicrobiales</taxon>
        <taxon>Phyllobacteriaceae</taxon>
        <taxon>Mesorhizobium</taxon>
    </lineage>
</organism>
<comment type="caution">
    <text evidence="1">The sequence shown here is derived from an EMBL/GenBank/DDBJ whole genome shotgun (WGS) entry which is preliminary data.</text>
</comment>
<sequence>MDDWLLVVEEKVVVIDSVNLEIAVWRRNVEVAQESRFTKVVLPIVDGCEWRADVGWSDPSMQCFGIHMLMRTGKQQLGACRAVGCRPPTTPAQKS</sequence>
<dbReference type="EMBL" id="JAVIIS010000024">
    <property type="protein sequence ID" value="MDX8441413.1"/>
    <property type="molecule type" value="Genomic_DNA"/>
</dbReference>
<evidence type="ECO:0000313" key="2">
    <source>
        <dbReference type="Proteomes" id="UP001272097"/>
    </source>
</evidence>
<gene>
    <name evidence="1" type="ORF">RFM51_17625</name>
</gene>
<proteinExistence type="predicted"/>